<organism evidence="1 2">
    <name type="scientific">Lindgomyces ingoldianus</name>
    <dbReference type="NCBI Taxonomy" id="673940"/>
    <lineage>
        <taxon>Eukaryota</taxon>
        <taxon>Fungi</taxon>
        <taxon>Dikarya</taxon>
        <taxon>Ascomycota</taxon>
        <taxon>Pezizomycotina</taxon>
        <taxon>Dothideomycetes</taxon>
        <taxon>Pleosporomycetidae</taxon>
        <taxon>Pleosporales</taxon>
        <taxon>Lindgomycetaceae</taxon>
        <taxon>Lindgomyces</taxon>
    </lineage>
</organism>
<keyword evidence="2" id="KW-1185">Reference proteome</keyword>
<evidence type="ECO:0000313" key="1">
    <source>
        <dbReference type="EMBL" id="KAF2475407.1"/>
    </source>
</evidence>
<protein>
    <submittedName>
        <fullName evidence="1">Uncharacterized protein</fullName>
    </submittedName>
</protein>
<evidence type="ECO:0000313" key="2">
    <source>
        <dbReference type="Proteomes" id="UP000799755"/>
    </source>
</evidence>
<accession>A0ACB6RA47</accession>
<sequence length="162" mass="18709">MWICNPLGGGILDWRIADSRSRELRSRDEAEFNEHLMGGLFLNENALEQVSISHSVKHKIVFTHADLNIKIFFVQAGILSTGNLADVIHQVFPNYNDELQGCMIFKLLATLSRNVFSQYCYRHSISAESLWEPSRKTAKHNKRFARDSERDRIQQTKCIKTK</sequence>
<dbReference type="EMBL" id="MU003496">
    <property type="protein sequence ID" value="KAF2475407.1"/>
    <property type="molecule type" value="Genomic_DNA"/>
</dbReference>
<reference evidence="1" key="1">
    <citation type="journal article" date="2020" name="Stud. Mycol.">
        <title>101 Dothideomycetes genomes: a test case for predicting lifestyles and emergence of pathogens.</title>
        <authorList>
            <person name="Haridas S."/>
            <person name="Albert R."/>
            <person name="Binder M."/>
            <person name="Bloem J."/>
            <person name="Labutti K."/>
            <person name="Salamov A."/>
            <person name="Andreopoulos B."/>
            <person name="Baker S."/>
            <person name="Barry K."/>
            <person name="Bills G."/>
            <person name="Bluhm B."/>
            <person name="Cannon C."/>
            <person name="Castanera R."/>
            <person name="Culley D."/>
            <person name="Daum C."/>
            <person name="Ezra D."/>
            <person name="Gonzalez J."/>
            <person name="Henrissat B."/>
            <person name="Kuo A."/>
            <person name="Liang C."/>
            <person name="Lipzen A."/>
            <person name="Lutzoni F."/>
            <person name="Magnuson J."/>
            <person name="Mondo S."/>
            <person name="Nolan M."/>
            <person name="Ohm R."/>
            <person name="Pangilinan J."/>
            <person name="Park H.-J."/>
            <person name="Ramirez L."/>
            <person name="Alfaro M."/>
            <person name="Sun H."/>
            <person name="Tritt A."/>
            <person name="Yoshinaga Y."/>
            <person name="Zwiers L.-H."/>
            <person name="Turgeon B."/>
            <person name="Goodwin S."/>
            <person name="Spatafora J."/>
            <person name="Crous P."/>
            <person name="Grigoriev I."/>
        </authorList>
    </citation>
    <scope>NUCLEOTIDE SEQUENCE</scope>
    <source>
        <strain evidence="1">ATCC 200398</strain>
    </source>
</reference>
<gene>
    <name evidence="1" type="ORF">BDR25DRAFT_350782</name>
</gene>
<name>A0ACB6RA47_9PLEO</name>
<proteinExistence type="predicted"/>
<dbReference type="Proteomes" id="UP000799755">
    <property type="component" value="Unassembled WGS sequence"/>
</dbReference>
<comment type="caution">
    <text evidence="1">The sequence shown here is derived from an EMBL/GenBank/DDBJ whole genome shotgun (WGS) entry which is preliminary data.</text>
</comment>